<feature type="non-terminal residue" evidence="1">
    <location>
        <position position="131"/>
    </location>
</feature>
<dbReference type="AlphaFoldDB" id="A0A3P7LP64"/>
<dbReference type="EMBL" id="UYRU01061411">
    <property type="protein sequence ID" value="VDN15090.1"/>
    <property type="molecule type" value="Genomic_DNA"/>
</dbReference>
<dbReference type="OrthoDB" id="6256039at2759"/>
<accession>A0A3P7LP64</accession>
<evidence type="ECO:0000313" key="2">
    <source>
        <dbReference type="Proteomes" id="UP000281553"/>
    </source>
</evidence>
<protein>
    <submittedName>
        <fullName evidence="1">Uncharacterized protein</fullName>
    </submittedName>
</protein>
<sequence>MRARFSAFCQHTGAPLQLTEWIFNASVVDPNASIANCITSRVTHCDSGSSSDTVDWNDWYAVHLVCEHPRGTPLTSLVHSVTSIKTAQSPAFNTKNTITLVELERIRLIAQQVLGALQWLLRNSMSHRNLQ</sequence>
<evidence type="ECO:0000313" key="1">
    <source>
        <dbReference type="EMBL" id="VDN15090.1"/>
    </source>
</evidence>
<gene>
    <name evidence="1" type="ORF">DILT_LOCUS10921</name>
</gene>
<keyword evidence="2" id="KW-1185">Reference proteome</keyword>
<name>A0A3P7LP64_DIBLA</name>
<proteinExistence type="predicted"/>
<reference evidence="1 2" key="1">
    <citation type="submission" date="2018-11" db="EMBL/GenBank/DDBJ databases">
        <authorList>
            <consortium name="Pathogen Informatics"/>
        </authorList>
    </citation>
    <scope>NUCLEOTIDE SEQUENCE [LARGE SCALE GENOMIC DNA]</scope>
</reference>
<dbReference type="Proteomes" id="UP000281553">
    <property type="component" value="Unassembled WGS sequence"/>
</dbReference>
<organism evidence="1 2">
    <name type="scientific">Dibothriocephalus latus</name>
    <name type="common">Fish tapeworm</name>
    <name type="synonym">Diphyllobothrium latum</name>
    <dbReference type="NCBI Taxonomy" id="60516"/>
    <lineage>
        <taxon>Eukaryota</taxon>
        <taxon>Metazoa</taxon>
        <taxon>Spiralia</taxon>
        <taxon>Lophotrochozoa</taxon>
        <taxon>Platyhelminthes</taxon>
        <taxon>Cestoda</taxon>
        <taxon>Eucestoda</taxon>
        <taxon>Diphyllobothriidea</taxon>
        <taxon>Diphyllobothriidae</taxon>
        <taxon>Dibothriocephalus</taxon>
    </lineage>
</organism>